<evidence type="ECO:0000313" key="16">
    <source>
        <dbReference type="Proteomes" id="UP000027135"/>
    </source>
</evidence>
<dbReference type="GO" id="GO:0005737">
    <property type="term" value="C:cytoplasm"/>
    <property type="evidence" value="ECO:0007669"/>
    <property type="project" value="UniProtKB-SubCell"/>
</dbReference>
<dbReference type="OMA" id="HWQREMS"/>
<dbReference type="InterPro" id="IPR011992">
    <property type="entry name" value="EF-hand-dom_pair"/>
</dbReference>
<evidence type="ECO:0000256" key="2">
    <source>
        <dbReference type="ARBA" id="ARBA00004496"/>
    </source>
</evidence>
<dbReference type="GO" id="GO:0016042">
    <property type="term" value="P:lipid catabolic process"/>
    <property type="evidence" value="ECO:0007669"/>
    <property type="project" value="UniProtKB-KW"/>
</dbReference>
<keyword evidence="16" id="KW-1185">Reference proteome</keyword>
<dbReference type="InterPro" id="IPR011993">
    <property type="entry name" value="PH-like_dom_sf"/>
</dbReference>
<evidence type="ECO:0000256" key="7">
    <source>
        <dbReference type="ARBA" id="ARBA00023098"/>
    </source>
</evidence>
<dbReference type="InterPro" id="IPR015359">
    <property type="entry name" value="PLC_EF-hand-like"/>
</dbReference>
<organism evidence="15 16">
    <name type="scientific">Zootermopsis nevadensis</name>
    <name type="common">Dampwood termite</name>
    <dbReference type="NCBI Taxonomy" id="136037"/>
    <lineage>
        <taxon>Eukaryota</taxon>
        <taxon>Metazoa</taxon>
        <taxon>Ecdysozoa</taxon>
        <taxon>Arthropoda</taxon>
        <taxon>Hexapoda</taxon>
        <taxon>Insecta</taxon>
        <taxon>Pterygota</taxon>
        <taxon>Neoptera</taxon>
        <taxon>Polyneoptera</taxon>
        <taxon>Dictyoptera</taxon>
        <taxon>Blattodea</taxon>
        <taxon>Blattoidea</taxon>
        <taxon>Termitoidae</taxon>
        <taxon>Termopsidae</taxon>
        <taxon>Zootermopsis</taxon>
    </lineage>
</organism>
<dbReference type="InterPro" id="IPR000008">
    <property type="entry name" value="C2_dom"/>
</dbReference>
<evidence type="ECO:0000256" key="1">
    <source>
        <dbReference type="ARBA" id="ARBA00001913"/>
    </source>
</evidence>
<evidence type="ECO:0000259" key="12">
    <source>
        <dbReference type="PROSITE" id="PS50004"/>
    </source>
</evidence>
<dbReference type="Gene3D" id="3.20.20.190">
    <property type="entry name" value="Phosphatidylinositol (PI) phosphodiesterase"/>
    <property type="match status" value="1"/>
</dbReference>
<dbReference type="InterPro" id="IPR001711">
    <property type="entry name" value="PLipase_C_Pinositol-sp_Y"/>
</dbReference>
<evidence type="ECO:0000313" key="15">
    <source>
        <dbReference type="EMBL" id="KDR18854.1"/>
    </source>
</evidence>
<dbReference type="FunFam" id="3.20.20.190:FF:000039">
    <property type="entry name" value="Phosphoinositide phospholipase C"/>
    <property type="match status" value="1"/>
</dbReference>
<dbReference type="PROSITE" id="PS50007">
    <property type="entry name" value="PIPLC_X_DOMAIN"/>
    <property type="match status" value="1"/>
</dbReference>
<dbReference type="Pfam" id="PF00387">
    <property type="entry name" value="PI-PLC-Y"/>
    <property type="match status" value="1"/>
</dbReference>
<dbReference type="PRINTS" id="PR00390">
    <property type="entry name" value="PHPHLIPASEC"/>
</dbReference>
<evidence type="ECO:0000256" key="10">
    <source>
        <dbReference type="RuleBase" id="RU361133"/>
    </source>
</evidence>
<evidence type="ECO:0000259" key="13">
    <source>
        <dbReference type="PROSITE" id="PS50008"/>
    </source>
</evidence>
<proteinExistence type="predicted"/>
<dbReference type="SUPFAM" id="SSF47473">
    <property type="entry name" value="EF-hand"/>
    <property type="match status" value="1"/>
</dbReference>
<evidence type="ECO:0000256" key="6">
    <source>
        <dbReference type="ARBA" id="ARBA00022963"/>
    </source>
</evidence>
<accession>A0A067R648</accession>
<dbReference type="GO" id="GO:0005886">
    <property type="term" value="C:plasma membrane"/>
    <property type="evidence" value="ECO:0007669"/>
    <property type="project" value="TreeGrafter"/>
</dbReference>
<dbReference type="SUPFAM" id="SSF49562">
    <property type="entry name" value="C2 domain (Calcium/lipid-binding domain, CaLB)"/>
    <property type="match status" value="1"/>
</dbReference>
<dbReference type="PANTHER" id="PTHR10336">
    <property type="entry name" value="PHOSPHOINOSITIDE-SPECIFIC PHOSPHOLIPASE C FAMILY PROTEIN"/>
    <property type="match status" value="1"/>
</dbReference>
<keyword evidence="4" id="KW-0963">Cytoplasm</keyword>
<dbReference type="Gene3D" id="2.30.29.30">
    <property type="entry name" value="Pleckstrin-homology domain (PH domain)/Phosphotyrosine-binding domain (PTB)"/>
    <property type="match status" value="1"/>
</dbReference>
<dbReference type="FunFam" id="1.10.238.10:FF:000005">
    <property type="entry name" value="Phosphoinositide phospholipase C"/>
    <property type="match status" value="1"/>
</dbReference>
<dbReference type="SUPFAM" id="SSF50729">
    <property type="entry name" value="PH domain-like"/>
    <property type="match status" value="1"/>
</dbReference>
<dbReference type="PROSITE" id="PS50008">
    <property type="entry name" value="PIPLC_Y_DOMAIN"/>
    <property type="match status" value="1"/>
</dbReference>
<feature type="domain" description="C2" evidence="12">
    <location>
        <begin position="631"/>
        <end position="762"/>
    </location>
</feature>
<dbReference type="InterPro" id="IPR001192">
    <property type="entry name" value="PI-PLC_fam"/>
</dbReference>
<dbReference type="Pfam" id="PF16457">
    <property type="entry name" value="PH_12"/>
    <property type="match status" value="1"/>
</dbReference>
<feature type="domain" description="EF-hand" evidence="14">
    <location>
        <begin position="174"/>
        <end position="209"/>
    </location>
</feature>
<dbReference type="AlphaFoldDB" id="A0A067R648"/>
<dbReference type="Pfam" id="PF09279">
    <property type="entry name" value="EF-hand_like"/>
    <property type="match status" value="1"/>
</dbReference>
<evidence type="ECO:0000259" key="11">
    <source>
        <dbReference type="PROSITE" id="PS50003"/>
    </source>
</evidence>
<name>A0A067R648_ZOONE</name>
<evidence type="ECO:0000256" key="5">
    <source>
        <dbReference type="ARBA" id="ARBA00022801"/>
    </source>
</evidence>
<dbReference type="Gene3D" id="1.10.238.10">
    <property type="entry name" value="EF-hand"/>
    <property type="match status" value="2"/>
</dbReference>
<dbReference type="SMART" id="SM00239">
    <property type="entry name" value="C2"/>
    <property type="match status" value="1"/>
</dbReference>
<dbReference type="GO" id="GO:0035556">
    <property type="term" value="P:intracellular signal transduction"/>
    <property type="evidence" value="ECO:0007669"/>
    <property type="project" value="InterPro"/>
</dbReference>
<dbReference type="PANTHER" id="PTHR10336:SF209">
    <property type="entry name" value="PHOSPHOINOSITIDE PHOSPHOLIPASE C"/>
    <property type="match status" value="1"/>
</dbReference>
<dbReference type="SUPFAM" id="SSF51695">
    <property type="entry name" value="PLC-like phosphodiesterases"/>
    <property type="match status" value="1"/>
</dbReference>
<dbReference type="Pfam" id="PF00168">
    <property type="entry name" value="C2"/>
    <property type="match status" value="1"/>
</dbReference>
<evidence type="ECO:0000256" key="8">
    <source>
        <dbReference type="ARBA" id="ARBA00023224"/>
    </source>
</evidence>
<dbReference type="InterPro" id="IPR001849">
    <property type="entry name" value="PH_domain"/>
</dbReference>
<comment type="catalytic activity">
    <reaction evidence="9">
        <text>a 1,2-diacyl-sn-glycero-3-phospho-(1D-myo-inositol-4,5-bisphosphate) + H2O = 1D-myo-inositol 1,4,5-trisphosphate + a 1,2-diacyl-sn-glycerol + H(+)</text>
        <dbReference type="Rhea" id="RHEA:33179"/>
        <dbReference type="ChEBI" id="CHEBI:15377"/>
        <dbReference type="ChEBI" id="CHEBI:15378"/>
        <dbReference type="ChEBI" id="CHEBI:17815"/>
        <dbReference type="ChEBI" id="CHEBI:58456"/>
        <dbReference type="ChEBI" id="CHEBI:203600"/>
        <dbReference type="EC" id="3.1.4.11"/>
    </reaction>
    <physiologicalReaction direction="left-to-right" evidence="9">
        <dbReference type="Rhea" id="RHEA:33180"/>
    </physiologicalReaction>
</comment>
<keyword evidence="6 10" id="KW-0442">Lipid degradation</keyword>
<evidence type="ECO:0000256" key="4">
    <source>
        <dbReference type="ARBA" id="ARBA00022490"/>
    </source>
</evidence>
<dbReference type="SMART" id="SM00148">
    <property type="entry name" value="PLCXc"/>
    <property type="match status" value="1"/>
</dbReference>
<dbReference type="SMART" id="SM00233">
    <property type="entry name" value="PH"/>
    <property type="match status" value="1"/>
</dbReference>
<dbReference type="CDD" id="cd00275">
    <property type="entry name" value="C2_PLC_like"/>
    <property type="match status" value="1"/>
</dbReference>
<dbReference type="CDD" id="cd16202">
    <property type="entry name" value="EFh_PI-PLCdelta"/>
    <property type="match status" value="1"/>
</dbReference>
<dbReference type="OrthoDB" id="269822at2759"/>
<dbReference type="CDD" id="cd01248">
    <property type="entry name" value="PH_PLC_ELMO1"/>
    <property type="match status" value="1"/>
</dbReference>
<reference evidence="15 16" key="1">
    <citation type="journal article" date="2014" name="Nat. Commun.">
        <title>Molecular traces of alternative social organization in a termite genome.</title>
        <authorList>
            <person name="Terrapon N."/>
            <person name="Li C."/>
            <person name="Robertson H.M."/>
            <person name="Ji L."/>
            <person name="Meng X."/>
            <person name="Booth W."/>
            <person name="Chen Z."/>
            <person name="Childers C.P."/>
            <person name="Glastad K.M."/>
            <person name="Gokhale K."/>
            <person name="Gowin J."/>
            <person name="Gronenberg W."/>
            <person name="Hermansen R.A."/>
            <person name="Hu H."/>
            <person name="Hunt B.G."/>
            <person name="Huylmans A.K."/>
            <person name="Khalil S.M."/>
            <person name="Mitchell R.D."/>
            <person name="Munoz-Torres M.C."/>
            <person name="Mustard J.A."/>
            <person name="Pan H."/>
            <person name="Reese J.T."/>
            <person name="Scharf M.E."/>
            <person name="Sun F."/>
            <person name="Vogel H."/>
            <person name="Xiao J."/>
            <person name="Yang W."/>
            <person name="Yang Z."/>
            <person name="Yang Z."/>
            <person name="Zhou J."/>
            <person name="Zhu J."/>
            <person name="Brent C.S."/>
            <person name="Elsik C.G."/>
            <person name="Goodisman M.A."/>
            <person name="Liberles D.A."/>
            <person name="Roe R.M."/>
            <person name="Vargo E.L."/>
            <person name="Vilcinskas A."/>
            <person name="Wang J."/>
            <person name="Bornberg-Bauer E."/>
            <person name="Korb J."/>
            <person name="Zhang G."/>
            <person name="Liebig J."/>
        </authorList>
    </citation>
    <scope>NUCLEOTIDE SEQUENCE [LARGE SCALE GENOMIC DNA]</scope>
    <source>
        <tissue evidence="15">Whole organism</tissue>
    </source>
</reference>
<dbReference type="EC" id="3.1.4.11" evidence="3 10"/>
<dbReference type="FunFam" id="2.30.29.30:FF:000025">
    <property type="entry name" value="Phosphoinositide phospholipase C"/>
    <property type="match status" value="1"/>
</dbReference>
<dbReference type="Gene3D" id="2.60.40.150">
    <property type="entry name" value="C2 domain"/>
    <property type="match status" value="1"/>
</dbReference>
<comment type="cofactor">
    <cofactor evidence="1">
        <name>Ca(2+)</name>
        <dbReference type="ChEBI" id="CHEBI:29108"/>
    </cofactor>
</comment>
<sequence>MEAIVEEPVAAKIYPQLEETPEFREAIDSRSKTIEDVLESLKKGTVLWKVRSLSNWYRRKYILDHRNGTLRYEPSHKAPCYRINSEIVIDDIVEVRKGWKTDTFNKIERTVRKKNMKSPDRKHVIDEAACFSVIHGRSKQSLDLVAPNAEVADLWVQGLGHLITVLDGLQQEERFERWLKQRFQEADLDGNGSLNFDECLILLKQLNAKLPRDTVKRLFHIANINTNSRNDEQVLDAEEFVIFYMNLMSRSEIKELFTRYSKNDKEMNAQELCHFIQTEQHCKDFTVEQCNTLIETFEDSKLKVVGKVSFIGFTSILMSKQFEIFNLSHTVVYQDMTNPLPHYYIASSHNTYLTGNQLRGESSVEGYIDALKRGCRCVELDCWDGPDGDPIVYHGYTLTTKILFRDVLVDAIKPYAFYASEYPVILSLENHCSERQQEVLAKHFCDVLGDMLYTEPVSEDMLFLPSPEALKKKIIVKAKKEAPAEKDSESESEEEQEAIKVALNMKSYNQQKTKVVAEGLSSLVNICQAVHFHSFEEAKVSGKCHQMSSFSETKAEDLIEKSAKDFVMYNARQLSRIYPSGKRTGSSNYKPTPLWNVGCQIVALNYQSSRRPIFLNESKFKQNGGCGYVLKPKFLCGNGDYDPDAVIKHRPSAQLKLTIISGQHIPKANQDLEGEVVDPYVTVKIIGHPADEQKLKTDIIRNNGFNPRWNEEMNFSLKVPELAMVHFIVKDSSTTGKDATLGMYALPFSSMQQGYRHIYLVDYMGSLVSPATLFVHVSIK</sequence>
<dbReference type="GO" id="GO:0004435">
    <property type="term" value="F:phosphatidylinositol-4,5-bisphosphate phospholipase C activity"/>
    <property type="evidence" value="ECO:0007669"/>
    <property type="project" value="UniProtKB-EC"/>
</dbReference>
<dbReference type="STRING" id="136037.A0A067R648"/>
<evidence type="ECO:0000256" key="9">
    <source>
        <dbReference type="ARBA" id="ARBA00023674"/>
    </source>
</evidence>
<dbReference type="PROSITE" id="PS50004">
    <property type="entry name" value="C2"/>
    <property type="match status" value="1"/>
</dbReference>
<dbReference type="SMART" id="SM00054">
    <property type="entry name" value="EFh"/>
    <property type="match status" value="2"/>
</dbReference>
<dbReference type="PROSITE" id="PS50222">
    <property type="entry name" value="EF_HAND_2"/>
    <property type="match status" value="1"/>
</dbReference>
<keyword evidence="5 10" id="KW-0378">Hydrolase</keyword>
<dbReference type="eggNOG" id="KOG0169">
    <property type="taxonomic scope" value="Eukaryota"/>
</dbReference>
<keyword evidence="8" id="KW-0807">Transducer</keyword>
<keyword evidence="7 10" id="KW-0443">Lipid metabolism</keyword>
<gene>
    <name evidence="15" type="ORF">L798_07300</name>
</gene>
<dbReference type="InterPro" id="IPR017946">
    <property type="entry name" value="PLC-like_Pdiesterase_TIM-brl"/>
</dbReference>
<dbReference type="Pfam" id="PF00388">
    <property type="entry name" value="PI-PLC-X"/>
    <property type="match status" value="1"/>
</dbReference>
<evidence type="ECO:0000256" key="3">
    <source>
        <dbReference type="ARBA" id="ARBA00012368"/>
    </source>
</evidence>
<dbReference type="InParanoid" id="A0A067R648"/>
<dbReference type="InterPro" id="IPR002048">
    <property type="entry name" value="EF_hand_dom"/>
</dbReference>
<dbReference type="PROSITE" id="PS50003">
    <property type="entry name" value="PH_DOMAIN"/>
    <property type="match status" value="1"/>
</dbReference>
<dbReference type="SMART" id="SM00149">
    <property type="entry name" value="PLCYc"/>
    <property type="match status" value="1"/>
</dbReference>
<dbReference type="Proteomes" id="UP000027135">
    <property type="component" value="Unassembled WGS sequence"/>
</dbReference>
<comment type="subcellular location">
    <subcellularLocation>
        <location evidence="2">Cytoplasm</location>
    </subcellularLocation>
</comment>
<evidence type="ECO:0000259" key="14">
    <source>
        <dbReference type="PROSITE" id="PS50222"/>
    </source>
</evidence>
<dbReference type="InterPro" id="IPR000909">
    <property type="entry name" value="PLipase_C_PInositol-sp_X_dom"/>
</dbReference>
<dbReference type="InterPro" id="IPR035892">
    <property type="entry name" value="C2_domain_sf"/>
</dbReference>
<dbReference type="GO" id="GO:0005509">
    <property type="term" value="F:calcium ion binding"/>
    <property type="evidence" value="ECO:0007669"/>
    <property type="project" value="InterPro"/>
</dbReference>
<feature type="domain" description="PH" evidence="11">
    <location>
        <begin position="39"/>
        <end position="164"/>
    </location>
</feature>
<protein>
    <recommendedName>
        <fullName evidence="3 10">Phosphoinositide phospholipase C</fullName>
        <ecNumber evidence="3 10">3.1.4.11</ecNumber>
    </recommendedName>
</protein>
<dbReference type="EMBL" id="KK852669">
    <property type="protein sequence ID" value="KDR18854.1"/>
    <property type="molecule type" value="Genomic_DNA"/>
</dbReference>
<feature type="domain" description="PI-PLC Y-box" evidence="13">
    <location>
        <begin position="520"/>
        <end position="635"/>
    </location>
</feature>